<evidence type="ECO:0000313" key="3">
    <source>
        <dbReference type="EMBL" id="TQM06126.1"/>
    </source>
</evidence>
<protein>
    <submittedName>
        <fullName evidence="3">Uncharacterized protein</fullName>
    </submittedName>
</protein>
<comment type="caution">
    <text evidence="3">The sequence shown here is derived from an EMBL/GenBank/DDBJ whole genome shotgun (WGS) entry which is preliminary data.</text>
</comment>
<dbReference type="Proteomes" id="UP000315677">
    <property type="component" value="Unassembled WGS sequence"/>
</dbReference>
<proteinExistence type="predicted"/>
<name>A0A543D9Z2_9PSEU</name>
<evidence type="ECO:0000256" key="1">
    <source>
        <dbReference type="SAM" id="MobiDB-lite"/>
    </source>
</evidence>
<feature type="region of interest" description="Disordered" evidence="1">
    <location>
        <begin position="90"/>
        <end position="125"/>
    </location>
</feature>
<organism evidence="3 4">
    <name type="scientific">Pseudonocardia kunmingensis</name>
    <dbReference type="NCBI Taxonomy" id="630975"/>
    <lineage>
        <taxon>Bacteria</taxon>
        <taxon>Bacillati</taxon>
        <taxon>Actinomycetota</taxon>
        <taxon>Actinomycetes</taxon>
        <taxon>Pseudonocardiales</taxon>
        <taxon>Pseudonocardiaceae</taxon>
        <taxon>Pseudonocardia</taxon>
    </lineage>
</organism>
<keyword evidence="4" id="KW-1185">Reference proteome</keyword>
<gene>
    <name evidence="3" type="ORF">FB558_6371</name>
</gene>
<feature type="transmembrane region" description="Helical" evidence="2">
    <location>
        <begin position="17"/>
        <end position="38"/>
    </location>
</feature>
<dbReference type="EMBL" id="VFPA01000004">
    <property type="protein sequence ID" value="TQM06126.1"/>
    <property type="molecule type" value="Genomic_DNA"/>
</dbReference>
<dbReference type="RefSeq" id="WP_142059773.1">
    <property type="nucleotide sequence ID" value="NZ_VFPA01000004.1"/>
</dbReference>
<keyword evidence="2" id="KW-0812">Transmembrane</keyword>
<accession>A0A543D9Z2</accession>
<sequence length="125" mass="12272">MPASAEGAHRLAAARRLFGSVFVLIATAATFLTVGVPVTKTAALSLAVSTHQVDTRAGGPAGTDALLVADPHGPDAPAHVAVATAEPLLPRPAGARAARQAPHATDPPRAGAGSAWSARGPPGPA</sequence>
<keyword evidence="2" id="KW-1133">Transmembrane helix</keyword>
<evidence type="ECO:0000313" key="4">
    <source>
        <dbReference type="Proteomes" id="UP000315677"/>
    </source>
</evidence>
<keyword evidence="2" id="KW-0472">Membrane</keyword>
<dbReference type="AlphaFoldDB" id="A0A543D9Z2"/>
<reference evidence="3 4" key="1">
    <citation type="submission" date="2019-06" db="EMBL/GenBank/DDBJ databases">
        <title>Sequencing the genomes of 1000 actinobacteria strains.</title>
        <authorList>
            <person name="Klenk H.-P."/>
        </authorList>
    </citation>
    <scope>NUCLEOTIDE SEQUENCE [LARGE SCALE GENOMIC DNA]</scope>
    <source>
        <strain evidence="3 4">DSM 45301</strain>
    </source>
</reference>
<evidence type="ECO:0000256" key="2">
    <source>
        <dbReference type="SAM" id="Phobius"/>
    </source>
</evidence>